<feature type="chain" id="PRO_5043516573" evidence="1">
    <location>
        <begin position="22"/>
        <end position="179"/>
    </location>
</feature>
<keyword evidence="1" id="KW-0732">Signal</keyword>
<dbReference type="InterPro" id="IPR008993">
    <property type="entry name" value="TIMP-like_OB-fold"/>
</dbReference>
<protein>
    <submittedName>
        <fullName evidence="2">Uncharacterized protein</fullName>
    </submittedName>
</protein>
<gene>
    <name evidence="2" type="ORF">LNINA_LOCUS147</name>
</gene>
<keyword evidence="3" id="KW-1185">Reference proteome</keyword>
<evidence type="ECO:0000313" key="2">
    <source>
        <dbReference type="EMBL" id="CAK1540063.1"/>
    </source>
</evidence>
<accession>A0AAV1ISH2</accession>
<feature type="signal peptide" evidence="1">
    <location>
        <begin position="1"/>
        <end position="21"/>
    </location>
</feature>
<evidence type="ECO:0000313" key="3">
    <source>
        <dbReference type="Proteomes" id="UP001497472"/>
    </source>
</evidence>
<dbReference type="Gene3D" id="2.40.50.120">
    <property type="match status" value="1"/>
</dbReference>
<sequence>MTNLYLLALCVAILVILPAQSQFQIKGSVKKRNTIIKLENSFSSKCYNGSVLDKGDSLKRIVYSSRFIFTGKITRVRTRKREKRSVFRVLVRRVLKGDISVLSDLLNFETGTSNSSRAYVIAKGGNPLGGLCSSHGWAAILFGERLSSPFQLLVDPVPLTLERVRRVRSVIKGRTSTIL</sequence>
<dbReference type="EMBL" id="CAVLEF010000001">
    <property type="protein sequence ID" value="CAK1540063.1"/>
    <property type="molecule type" value="Genomic_DNA"/>
</dbReference>
<proteinExistence type="predicted"/>
<dbReference type="Proteomes" id="UP001497472">
    <property type="component" value="Unassembled WGS sequence"/>
</dbReference>
<dbReference type="AlphaFoldDB" id="A0AAV1ISH2"/>
<evidence type="ECO:0000256" key="1">
    <source>
        <dbReference type="SAM" id="SignalP"/>
    </source>
</evidence>
<comment type="caution">
    <text evidence="2">The sequence shown here is derived from an EMBL/GenBank/DDBJ whole genome shotgun (WGS) entry which is preliminary data.</text>
</comment>
<reference evidence="2 3" key="1">
    <citation type="submission" date="2023-11" db="EMBL/GenBank/DDBJ databases">
        <authorList>
            <person name="Okamura Y."/>
        </authorList>
    </citation>
    <scope>NUCLEOTIDE SEQUENCE [LARGE SCALE GENOMIC DNA]</scope>
</reference>
<organism evidence="2 3">
    <name type="scientific">Leptosia nina</name>
    <dbReference type="NCBI Taxonomy" id="320188"/>
    <lineage>
        <taxon>Eukaryota</taxon>
        <taxon>Metazoa</taxon>
        <taxon>Ecdysozoa</taxon>
        <taxon>Arthropoda</taxon>
        <taxon>Hexapoda</taxon>
        <taxon>Insecta</taxon>
        <taxon>Pterygota</taxon>
        <taxon>Neoptera</taxon>
        <taxon>Endopterygota</taxon>
        <taxon>Lepidoptera</taxon>
        <taxon>Glossata</taxon>
        <taxon>Ditrysia</taxon>
        <taxon>Papilionoidea</taxon>
        <taxon>Pieridae</taxon>
        <taxon>Pierinae</taxon>
        <taxon>Leptosia</taxon>
    </lineage>
</organism>
<name>A0AAV1ISH2_9NEOP</name>